<name>S8C6A6_9LAMI</name>
<evidence type="ECO:0000313" key="2">
    <source>
        <dbReference type="Proteomes" id="UP000015453"/>
    </source>
</evidence>
<proteinExistence type="predicted"/>
<sequence length="131" mass="13492">MLEQACRMLADQIIGMGPASIPGGGGGGSSDGLFSETWTKNSAPVAADAALYQSPPSLDELAIARVVPPNLIHRSASDNCMTQSCCLLTTSSSPPPPPSFIGNRVFANADGPFSWGETPDLCILRGTSQGL</sequence>
<reference evidence="1 2" key="1">
    <citation type="journal article" date="2013" name="BMC Genomics">
        <title>The miniature genome of a carnivorous plant Genlisea aurea contains a low number of genes and short non-coding sequences.</title>
        <authorList>
            <person name="Leushkin E.V."/>
            <person name="Sutormin R.A."/>
            <person name="Nabieva E.R."/>
            <person name="Penin A.A."/>
            <person name="Kondrashov A.S."/>
            <person name="Logacheva M.D."/>
        </authorList>
    </citation>
    <scope>NUCLEOTIDE SEQUENCE [LARGE SCALE GENOMIC DNA]</scope>
</reference>
<dbReference type="AlphaFoldDB" id="S8C6A6"/>
<organism evidence="1 2">
    <name type="scientific">Genlisea aurea</name>
    <dbReference type="NCBI Taxonomy" id="192259"/>
    <lineage>
        <taxon>Eukaryota</taxon>
        <taxon>Viridiplantae</taxon>
        <taxon>Streptophyta</taxon>
        <taxon>Embryophyta</taxon>
        <taxon>Tracheophyta</taxon>
        <taxon>Spermatophyta</taxon>
        <taxon>Magnoliopsida</taxon>
        <taxon>eudicotyledons</taxon>
        <taxon>Gunneridae</taxon>
        <taxon>Pentapetalae</taxon>
        <taxon>asterids</taxon>
        <taxon>lamiids</taxon>
        <taxon>Lamiales</taxon>
        <taxon>Lentibulariaceae</taxon>
        <taxon>Genlisea</taxon>
    </lineage>
</organism>
<dbReference type="Proteomes" id="UP000015453">
    <property type="component" value="Unassembled WGS sequence"/>
</dbReference>
<keyword evidence="2" id="KW-1185">Reference proteome</keyword>
<dbReference type="EMBL" id="AUSU01006247">
    <property type="protein sequence ID" value="EPS62294.1"/>
    <property type="molecule type" value="Genomic_DNA"/>
</dbReference>
<comment type="caution">
    <text evidence="1">The sequence shown here is derived from an EMBL/GenBank/DDBJ whole genome shotgun (WGS) entry which is preliminary data.</text>
</comment>
<protein>
    <submittedName>
        <fullName evidence="1">Uncharacterized protein</fullName>
    </submittedName>
</protein>
<accession>S8C6A6</accession>
<evidence type="ECO:0000313" key="1">
    <source>
        <dbReference type="EMBL" id="EPS62294.1"/>
    </source>
</evidence>
<gene>
    <name evidence="1" type="ORF">M569_12497</name>
</gene>